<keyword evidence="2" id="KW-1185">Reference proteome</keyword>
<gene>
    <name evidence="1" type="ORF">JOC48_000306</name>
</gene>
<dbReference type="InterPro" id="IPR019615">
    <property type="entry name" value="DUF2487"/>
</dbReference>
<dbReference type="RefSeq" id="WP_204497284.1">
    <property type="nucleotide sequence ID" value="NZ_JAFBDR010000001.1"/>
</dbReference>
<evidence type="ECO:0008006" key="3">
    <source>
        <dbReference type="Google" id="ProtNLM"/>
    </source>
</evidence>
<evidence type="ECO:0000313" key="2">
    <source>
        <dbReference type="Proteomes" id="UP001296943"/>
    </source>
</evidence>
<proteinExistence type="predicted"/>
<organism evidence="1 2">
    <name type="scientific">Aquibacillus albus</name>
    <dbReference type="NCBI Taxonomy" id="1168171"/>
    <lineage>
        <taxon>Bacteria</taxon>
        <taxon>Bacillati</taxon>
        <taxon>Bacillota</taxon>
        <taxon>Bacilli</taxon>
        <taxon>Bacillales</taxon>
        <taxon>Bacillaceae</taxon>
        <taxon>Aquibacillus</taxon>
    </lineage>
</organism>
<dbReference type="Pfam" id="PF10673">
    <property type="entry name" value="DUF2487"/>
    <property type="match status" value="1"/>
</dbReference>
<dbReference type="Proteomes" id="UP001296943">
    <property type="component" value="Unassembled WGS sequence"/>
</dbReference>
<accession>A0ABS2MVC2</accession>
<name>A0ABS2MVC2_9BACI</name>
<protein>
    <recommendedName>
        <fullName evidence="3">DUF2487 family protein</fullName>
    </recommendedName>
</protein>
<sequence>MKWNKIDITRYLGAQEYIDTLLIPLVPIALEDSEQMNQVVSQHDLIQAFSNEVEKDFTGRIFLLPTYTYLFTTDREQELPRLNEWINQSQHRPFKHIFLFTFDHHWKKHESKLKGNLLWFPAIQSGDLHSNETQKVIKDQVKHVKELVRSYW</sequence>
<comment type="caution">
    <text evidence="1">The sequence shown here is derived from an EMBL/GenBank/DDBJ whole genome shotgun (WGS) entry which is preliminary data.</text>
</comment>
<reference evidence="1 2" key="1">
    <citation type="submission" date="2021-01" db="EMBL/GenBank/DDBJ databases">
        <title>Genomic Encyclopedia of Type Strains, Phase IV (KMG-IV): sequencing the most valuable type-strain genomes for metagenomic binning, comparative biology and taxonomic classification.</title>
        <authorList>
            <person name="Goeker M."/>
        </authorList>
    </citation>
    <scope>NUCLEOTIDE SEQUENCE [LARGE SCALE GENOMIC DNA]</scope>
    <source>
        <strain evidence="1 2">DSM 23711</strain>
    </source>
</reference>
<dbReference type="EMBL" id="JAFBDR010000001">
    <property type="protein sequence ID" value="MBM7569837.1"/>
    <property type="molecule type" value="Genomic_DNA"/>
</dbReference>
<evidence type="ECO:0000313" key="1">
    <source>
        <dbReference type="EMBL" id="MBM7569837.1"/>
    </source>
</evidence>